<reference evidence="3" key="1">
    <citation type="journal article" date="2011" name="PLoS Genet.">
        <title>Genomic analysis of the necrotrophic fungal pathogens Sclerotinia sclerotiorum and Botrytis cinerea.</title>
        <authorList>
            <person name="Amselem J."/>
            <person name="Cuomo C.A."/>
            <person name="van Kan J.A."/>
            <person name="Viaud M."/>
            <person name="Benito E.P."/>
            <person name="Couloux A."/>
            <person name="Coutinho P.M."/>
            <person name="de Vries R.P."/>
            <person name="Dyer P.S."/>
            <person name="Fillinger S."/>
            <person name="Fournier E."/>
            <person name="Gout L."/>
            <person name="Hahn M."/>
            <person name="Kohn L."/>
            <person name="Lapalu N."/>
            <person name="Plummer K.M."/>
            <person name="Pradier J.M."/>
            <person name="Quevillon E."/>
            <person name="Sharon A."/>
            <person name="Simon A."/>
            <person name="ten Have A."/>
            <person name="Tudzynski B."/>
            <person name="Tudzynski P."/>
            <person name="Wincker P."/>
            <person name="Andrew M."/>
            <person name="Anthouard V."/>
            <person name="Beever R.E."/>
            <person name="Beffa R."/>
            <person name="Benoit I."/>
            <person name="Bouzid O."/>
            <person name="Brault B."/>
            <person name="Chen Z."/>
            <person name="Choquer M."/>
            <person name="Collemare J."/>
            <person name="Cotton P."/>
            <person name="Danchin E.G."/>
            <person name="Da Silva C."/>
            <person name="Gautier A."/>
            <person name="Giraud C."/>
            <person name="Giraud T."/>
            <person name="Gonzalez C."/>
            <person name="Grossetete S."/>
            <person name="Guldener U."/>
            <person name="Henrissat B."/>
            <person name="Howlett B.J."/>
            <person name="Kodira C."/>
            <person name="Kretschmer M."/>
            <person name="Lappartient A."/>
            <person name="Leroch M."/>
            <person name="Levis C."/>
            <person name="Mauceli E."/>
            <person name="Neuveglise C."/>
            <person name="Oeser B."/>
            <person name="Pearson M."/>
            <person name="Poulain J."/>
            <person name="Poussereau N."/>
            <person name="Quesneville H."/>
            <person name="Rascle C."/>
            <person name="Schumacher J."/>
            <person name="Segurens B."/>
            <person name="Sexton A."/>
            <person name="Silva E."/>
            <person name="Sirven C."/>
            <person name="Soanes D.M."/>
            <person name="Talbot N.J."/>
            <person name="Templeton M."/>
            <person name="Yandava C."/>
            <person name="Yarden O."/>
            <person name="Zeng Q."/>
            <person name="Rollins J.A."/>
            <person name="Lebrun M.H."/>
            <person name="Dickman M."/>
        </authorList>
    </citation>
    <scope>NUCLEOTIDE SEQUENCE [LARGE SCALE GENOMIC DNA]</scope>
    <source>
        <strain evidence="3">ATCC 18683 / 1980 / Ss-1</strain>
    </source>
</reference>
<dbReference type="RefSeq" id="XP_001586591.1">
    <property type="nucleotide sequence ID" value="XM_001586541.1"/>
</dbReference>
<evidence type="ECO:0000313" key="2">
    <source>
        <dbReference type="EMBL" id="EDN97724.1"/>
    </source>
</evidence>
<keyword evidence="3" id="KW-1185">Reference proteome</keyword>
<gene>
    <name evidence="2" type="ORF">SS1G_12578</name>
</gene>
<protein>
    <submittedName>
        <fullName evidence="2">Uncharacterized protein</fullName>
    </submittedName>
</protein>
<evidence type="ECO:0000256" key="1">
    <source>
        <dbReference type="SAM" id="Phobius"/>
    </source>
</evidence>
<dbReference type="HOGENOM" id="CLU_2689317_0_0_1"/>
<dbReference type="AlphaFoldDB" id="A7F4Q3"/>
<dbReference type="InParanoid" id="A7F4Q3"/>
<organism evidence="2 3">
    <name type="scientific">Sclerotinia sclerotiorum (strain ATCC 18683 / 1980 / Ss-1)</name>
    <name type="common">White mold</name>
    <name type="synonym">Whetzelinia sclerotiorum</name>
    <dbReference type="NCBI Taxonomy" id="665079"/>
    <lineage>
        <taxon>Eukaryota</taxon>
        <taxon>Fungi</taxon>
        <taxon>Dikarya</taxon>
        <taxon>Ascomycota</taxon>
        <taxon>Pezizomycotina</taxon>
        <taxon>Leotiomycetes</taxon>
        <taxon>Helotiales</taxon>
        <taxon>Sclerotiniaceae</taxon>
        <taxon>Sclerotinia</taxon>
    </lineage>
</organism>
<proteinExistence type="predicted"/>
<dbReference type="GeneID" id="5482513"/>
<dbReference type="EMBL" id="CH476641">
    <property type="protein sequence ID" value="EDN97724.1"/>
    <property type="molecule type" value="Genomic_DNA"/>
</dbReference>
<feature type="transmembrane region" description="Helical" evidence="1">
    <location>
        <begin position="47"/>
        <end position="68"/>
    </location>
</feature>
<keyword evidence="1" id="KW-0812">Transmembrane</keyword>
<keyword evidence="1" id="KW-0472">Membrane</keyword>
<name>A7F4Q3_SCLS1</name>
<keyword evidence="1" id="KW-1133">Transmembrane helix</keyword>
<sequence length="74" mass="8409">MYLCKSRTRTWRPATLPIPCVRQVGVQIVVEIDLYSEDGSHLRSANLYISVVVHCVMALTLQIVNYFINDLAVD</sequence>
<dbReference type="KEGG" id="ssl:SS1G_12578"/>
<dbReference type="Proteomes" id="UP000001312">
    <property type="component" value="Unassembled WGS sequence"/>
</dbReference>
<evidence type="ECO:0000313" key="3">
    <source>
        <dbReference type="Proteomes" id="UP000001312"/>
    </source>
</evidence>
<accession>A7F4Q3</accession>